<reference evidence="13" key="2">
    <citation type="journal article" date="2023" name="IMA Fungus">
        <title>Comparative genomic study of the Penicillium genus elucidates a diverse pangenome and 15 lateral gene transfer events.</title>
        <authorList>
            <person name="Petersen C."/>
            <person name="Sorensen T."/>
            <person name="Nielsen M.R."/>
            <person name="Sondergaard T.E."/>
            <person name="Sorensen J.L."/>
            <person name="Fitzpatrick D.A."/>
            <person name="Frisvad J.C."/>
            <person name="Nielsen K.L."/>
        </authorList>
    </citation>
    <scope>NUCLEOTIDE SEQUENCE</scope>
    <source>
        <strain evidence="13">IBT 30069</strain>
    </source>
</reference>
<evidence type="ECO:0000256" key="1">
    <source>
        <dbReference type="ARBA" id="ARBA00001974"/>
    </source>
</evidence>
<evidence type="ECO:0000256" key="6">
    <source>
        <dbReference type="ARBA" id="ARBA00022512"/>
    </source>
</evidence>
<sequence>MWSTTTARTWKDHYDFIVVGGGAAGNVVAGRLSENPNVKVLVIEAGPGNPEQVPELAIPAHAVESRSTKYDWSYTSTFVDRPDYERVEKTNISGKILGGTSSLNYCTWVPGSKGTFNAWAEYGGRDWTWDKCEEYFTKSTRYHDDNRNYDPKFWQLGRDGPLHISHASLLPETAAFRKALTNAWESKGLPLNDDIFFGDMKGLAHVVNTVNKGFRSSGLDFLANKPNVDVMSLTVTRKINFDQEKAASVTVICSDGSEATFKARKEIILSGGAFETPKLLLLSGIGPRTELARHGIQPVIISEHVGENLLDHPIMPHVFRIKDGIGLDGILLREGPLHDHAVRQYQESKTGPLASGLLELIAFPRIDEQLEKYREYRDAKEQNGGKDPFGPEGQPHFEIDFVPMFCKAFQWHFPVPSEGDWLTVIVDLLRPQSKSGFVRLTSLDPHEQPNIHLDYFSNPLDILALREGVRFINDILMTGNDMRDIIREDYPWPMSRESDEEMDRMILDRAQTGHHPCGTARLSKDIAQGVVDPDLRVHGAINLRVVDASIIPVITDCKIQNSVYMIGEKGADIIKSSHPSLYGQYRDSTVPAS</sequence>
<dbReference type="InterPro" id="IPR012132">
    <property type="entry name" value="GMC_OxRdtase"/>
</dbReference>
<dbReference type="Proteomes" id="UP001149165">
    <property type="component" value="Unassembled WGS sequence"/>
</dbReference>
<dbReference type="InterPro" id="IPR000172">
    <property type="entry name" value="GMC_OxRdtase_N"/>
</dbReference>
<keyword evidence="14" id="KW-1185">Reference proteome</keyword>
<evidence type="ECO:0000256" key="10">
    <source>
        <dbReference type="RuleBase" id="RU003968"/>
    </source>
</evidence>
<dbReference type="PANTHER" id="PTHR11552">
    <property type="entry name" value="GLUCOSE-METHANOL-CHOLINE GMC OXIDOREDUCTASE"/>
    <property type="match status" value="1"/>
</dbReference>
<reference evidence="13" key="1">
    <citation type="submission" date="2022-11" db="EMBL/GenBank/DDBJ databases">
        <authorList>
            <person name="Petersen C."/>
        </authorList>
    </citation>
    <scope>NUCLEOTIDE SEQUENCE</scope>
    <source>
        <strain evidence="13">IBT 30069</strain>
    </source>
</reference>
<dbReference type="PROSITE" id="PS00624">
    <property type="entry name" value="GMC_OXRED_2"/>
    <property type="match status" value="1"/>
</dbReference>
<feature type="binding site" evidence="9">
    <location>
        <position position="100"/>
    </location>
    <ligand>
        <name>FAD</name>
        <dbReference type="ChEBI" id="CHEBI:57692"/>
    </ligand>
</feature>
<gene>
    <name evidence="13" type="ORF">N7456_005167</name>
</gene>
<evidence type="ECO:0000256" key="5">
    <source>
        <dbReference type="ARBA" id="ARBA00022490"/>
    </source>
</evidence>
<comment type="subcellular location">
    <subcellularLocation>
        <location evidence="3">Cytoplasm</location>
    </subcellularLocation>
    <subcellularLocation>
        <location evidence="2">Secreted</location>
        <location evidence="2">Cell wall</location>
    </subcellularLocation>
</comment>
<evidence type="ECO:0000259" key="12">
    <source>
        <dbReference type="PROSITE" id="PS00624"/>
    </source>
</evidence>
<dbReference type="InterPro" id="IPR036188">
    <property type="entry name" value="FAD/NAD-bd_sf"/>
</dbReference>
<keyword evidence="7 10" id="KW-0285">Flavoprotein</keyword>
<dbReference type="Gene3D" id="3.50.50.60">
    <property type="entry name" value="FAD/NAD(P)-binding domain"/>
    <property type="match status" value="1"/>
</dbReference>
<evidence type="ECO:0000313" key="13">
    <source>
        <dbReference type="EMBL" id="KAJ5108492.1"/>
    </source>
</evidence>
<dbReference type="AlphaFoldDB" id="A0A9W9FXZ8"/>
<dbReference type="PIRSF" id="PIRSF000137">
    <property type="entry name" value="Alcohol_oxidase"/>
    <property type="match status" value="1"/>
</dbReference>
<keyword evidence="8 9" id="KW-0274">FAD</keyword>
<dbReference type="PROSITE" id="PS00623">
    <property type="entry name" value="GMC_OXRED_1"/>
    <property type="match status" value="1"/>
</dbReference>
<evidence type="ECO:0000256" key="8">
    <source>
        <dbReference type="ARBA" id="ARBA00022827"/>
    </source>
</evidence>
<evidence type="ECO:0000313" key="14">
    <source>
        <dbReference type="Proteomes" id="UP001149165"/>
    </source>
</evidence>
<evidence type="ECO:0000256" key="9">
    <source>
        <dbReference type="PIRSR" id="PIRSR000137-2"/>
    </source>
</evidence>
<evidence type="ECO:0000256" key="3">
    <source>
        <dbReference type="ARBA" id="ARBA00004496"/>
    </source>
</evidence>
<comment type="caution">
    <text evidence="13">The sequence shown here is derived from an EMBL/GenBank/DDBJ whole genome shotgun (WGS) entry which is preliminary data.</text>
</comment>
<evidence type="ECO:0000259" key="11">
    <source>
        <dbReference type="PROSITE" id="PS00623"/>
    </source>
</evidence>
<keyword evidence="6" id="KW-0134">Cell wall</keyword>
<dbReference type="Pfam" id="PF05199">
    <property type="entry name" value="GMC_oxred_C"/>
    <property type="match status" value="1"/>
</dbReference>
<name>A0A9W9FXZ8_9EURO</name>
<dbReference type="EMBL" id="JAPQKH010000003">
    <property type="protein sequence ID" value="KAJ5108492.1"/>
    <property type="molecule type" value="Genomic_DNA"/>
</dbReference>
<accession>A0A9W9FXZ8</accession>
<dbReference type="InterPro" id="IPR007867">
    <property type="entry name" value="GMC_OxRtase_C"/>
</dbReference>
<dbReference type="SUPFAM" id="SSF51905">
    <property type="entry name" value="FAD/NAD(P)-binding domain"/>
    <property type="match status" value="1"/>
</dbReference>
<dbReference type="Pfam" id="PF00732">
    <property type="entry name" value="GMC_oxred_N"/>
    <property type="match status" value="1"/>
</dbReference>
<keyword evidence="6" id="KW-0964">Secreted</keyword>
<feature type="domain" description="Glucose-methanol-choline oxidoreductase N-terminal" evidence="12">
    <location>
        <begin position="272"/>
        <end position="286"/>
    </location>
</feature>
<dbReference type="Gene3D" id="3.30.560.10">
    <property type="entry name" value="Glucose Oxidase, domain 3"/>
    <property type="match status" value="1"/>
</dbReference>
<feature type="domain" description="Glucose-methanol-choline oxidoreductase N-terminal" evidence="11">
    <location>
        <begin position="94"/>
        <end position="117"/>
    </location>
</feature>
<protein>
    <submittedName>
        <fullName evidence="13">Glucose-methanol-choline oxidoreductase</fullName>
    </submittedName>
</protein>
<dbReference type="GO" id="GO:0005737">
    <property type="term" value="C:cytoplasm"/>
    <property type="evidence" value="ECO:0007669"/>
    <property type="project" value="UniProtKB-SubCell"/>
</dbReference>
<comment type="cofactor">
    <cofactor evidence="1 9">
        <name>FAD</name>
        <dbReference type="ChEBI" id="CHEBI:57692"/>
    </cofactor>
</comment>
<evidence type="ECO:0000256" key="7">
    <source>
        <dbReference type="ARBA" id="ARBA00022630"/>
    </source>
</evidence>
<dbReference type="GO" id="GO:0016614">
    <property type="term" value="F:oxidoreductase activity, acting on CH-OH group of donors"/>
    <property type="evidence" value="ECO:0007669"/>
    <property type="project" value="InterPro"/>
</dbReference>
<comment type="similarity">
    <text evidence="4 10">Belongs to the GMC oxidoreductase family.</text>
</comment>
<proteinExistence type="inferred from homology"/>
<keyword evidence="5" id="KW-0963">Cytoplasm</keyword>
<evidence type="ECO:0000256" key="2">
    <source>
        <dbReference type="ARBA" id="ARBA00004191"/>
    </source>
</evidence>
<dbReference type="SUPFAM" id="SSF54373">
    <property type="entry name" value="FAD-linked reductases, C-terminal domain"/>
    <property type="match status" value="1"/>
</dbReference>
<evidence type="ECO:0000256" key="4">
    <source>
        <dbReference type="ARBA" id="ARBA00010790"/>
    </source>
</evidence>
<dbReference type="GO" id="GO:0050660">
    <property type="term" value="F:flavin adenine dinucleotide binding"/>
    <property type="evidence" value="ECO:0007669"/>
    <property type="project" value="InterPro"/>
</dbReference>
<dbReference type="PANTHER" id="PTHR11552:SF147">
    <property type="entry name" value="CHOLINE DEHYDROGENASE, MITOCHONDRIAL"/>
    <property type="match status" value="1"/>
</dbReference>
<organism evidence="13 14">
    <name type="scientific">Penicillium angulare</name>
    <dbReference type="NCBI Taxonomy" id="116970"/>
    <lineage>
        <taxon>Eukaryota</taxon>
        <taxon>Fungi</taxon>
        <taxon>Dikarya</taxon>
        <taxon>Ascomycota</taxon>
        <taxon>Pezizomycotina</taxon>
        <taxon>Eurotiomycetes</taxon>
        <taxon>Eurotiomycetidae</taxon>
        <taxon>Eurotiales</taxon>
        <taxon>Aspergillaceae</taxon>
        <taxon>Penicillium</taxon>
    </lineage>
</organism>
<dbReference type="OrthoDB" id="269227at2759"/>